<proteinExistence type="predicted"/>
<dbReference type="AlphaFoldDB" id="A0AAV4NMF6"/>
<reference evidence="1 2" key="1">
    <citation type="submission" date="2021-06" db="EMBL/GenBank/DDBJ databases">
        <title>Caerostris darwini draft genome.</title>
        <authorList>
            <person name="Kono N."/>
            <person name="Arakawa K."/>
        </authorList>
    </citation>
    <scope>NUCLEOTIDE SEQUENCE [LARGE SCALE GENOMIC DNA]</scope>
</reference>
<dbReference type="Proteomes" id="UP001054837">
    <property type="component" value="Unassembled WGS sequence"/>
</dbReference>
<dbReference type="EMBL" id="BPLQ01001752">
    <property type="protein sequence ID" value="GIX84993.1"/>
    <property type="molecule type" value="Genomic_DNA"/>
</dbReference>
<keyword evidence="2" id="KW-1185">Reference proteome</keyword>
<evidence type="ECO:0000313" key="2">
    <source>
        <dbReference type="Proteomes" id="UP001054837"/>
    </source>
</evidence>
<organism evidence="1 2">
    <name type="scientific">Caerostris darwini</name>
    <dbReference type="NCBI Taxonomy" id="1538125"/>
    <lineage>
        <taxon>Eukaryota</taxon>
        <taxon>Metazoa</taxon>
        <taxon>Ecdysozoa</taxon>
        <taxon>Arthropoda</taxon>
        <taxon>Chelicerata</taxon>
        <taxon>Arachnida</taxon>
        <taxon>Araneae</taxon>
        <taxon>Araneomorphae</taxon>
        <taxon>Entelegynae</taxon>
        <taxon>Araneoidea</taxon>
        <taxon>Araneidae</taxon>
        <taxon>Caerostris</taxon>
    </lineage>
</organism>
<sequence>MPVDEQVLMMQRQDPELDDSLVLDCHLEEEGLILWLGVMLIITPNHNITDCLPLSGNHTLSACFFAA</sequence>
<protein>
    <submittedName>
        <fullName evidence="1">Uncharacterized protein</fullName>
    </submittedName>
</protein>
<accession>A0AAV4NMF6</accession>
<name>A0AAV4NMF6_9ARAC</name>
<comment type="caution">
    <text evidence="1">The sequence shown here is derived from an EMBL/GenBank/DDBJ whole genome shotgun (WGS) entry which is preliminary data.</text>
</comment>
<evidence type="ECO:0000313" key="1">
    <source>
        <dbReference type="EMBL" id="GIX84993.1"/>
    </source>
</evidence>
<gene>
    <name evidence="1" type="ORF">CDAR_374221</name>
</gene>